<dbReference type="InterPro" id="IPR012349">
    <property type="entry name" value="Split_barrel_FMN-bd"/>
</dbReference>
<feature type="domain" description="Type III secretion system flagellar brake protein YcgR PilZN" evidence="6">
    <location>
        <begin position="107"/>
        <end position="189"/>
    </location>
</feature>
<dbReference type="Pfam" id="PF07238">
    <property type="entry name" value="PilZ"/>
    <property type="match status" value="1"/>
</dbReference>
<keyword evidence="7" id="KW-0282">Flagellum</keyword>
<protein>
    <submittedName>
        <fullName evidence="7">Flagellar brake protein</fullName>
    </submittedName>
</protein>
<comment type="caution">
    <text evidence="7">The sequence shown here is derived from an EMBL/GenBank/DDBJ whole genome shotgun (WGS) entry which is preliminary data.</text>
</comment>
<evidence type="ECO:0000256" key="4">
    <source>
        <dbReference type="SAM" id="MobiDB-lite"/>
    </source>
</evidence>
<gene>
    <name evidence="7" type="ORF">H8L32_01545</name>
</gene>
<dbReference type="Gene3D" id="2.40.10.220">
    <property type="entry name" value="predicted glycosyltransferase like domains"/>
    <property type="match status" value="1"/>
</dbReference>
<evidence type="ECO:0000259" key="5">
    <source>
        <dbReference type="Pfam" id="PF07238"/>
    </source>
</evidence>
<dbReference type="InterPro" id="IPR009875">
    <property type="entry name" value="PilZ_domain"/>
</dbReference>
<evidence type="ECO:0000256" key="3">
    <source>
        <dbReference type="ARBA" id="ARBA00023143"/>
    </source>
</evidence>
<feature type="region of interest" description="Disordered" evidence="4">
    <location>
        <begin position="70"/>
        <end position="94"/>
    </location>
</feature>
<sequence length="309" mass="33424">MGSTIGLMPIKHAEISVGETVPWPIYDEQGHLLMASGVKVETQNQLNSLLEHGYCNPDAMWDTIPSKLTPVSRPVSAQSSPAASTPAPAQESNKDTLMELDSVRWNVGETLYLQVHDNVATRYTVKLIGFVKNMSILVTAPTIDGRSVIVRDGQTFIVRAFPGKRAYAFSASAIKSVYTPHAYLHITYPKQVRCSTIRQGSRASVKIIASVTIGDPEQTAAATLGDLSMGGASGVIKKSLGKKGDVGIIKFKVSAAGNDEYLTLNFILRSQAPTENGLEFRHGFEFVDVSAQSKLILSAFVHQTLAEMD</sequence>
<evidence type="ECO:0000259" key="6">
    <source>
        <dbReference type="Pfam" id="PF12945"/>
    </source>
</evidence>
<evidence type="ECO:0000313" key="8">
    <source>
        <dbReference type="Proteomes" id="UP000650424"/>
    </source>
</evidence>
<reference evidence="7 8" key="1">
    <citation type="submission" date="2020-08" db="EMBL/GenBank/DDBJ databases">
        <title>Novel species isolated from subtropical streams in China.</title>
        <authorList>
            <person name="Lu H."/>
        </authorList>
    </citation>
    <scope>NUCLEOTIDE SEQUENCE [LARGE SCALE GENOMIC DNA]</scope>
    <source>
        <strain evidence="7 8">CY18W</strain>
    </source>
</reference>
<dbReference type="SUPFAM" id="SSF141371">
    <property type="entry name" value="PilZ domain-like"/>
    <property type="match status" value="1"/>
</dbReference>
<keyword evidence="8" id="KW-1185">Reference proteome</keyword>
<dbReference type="Proteomes" id="UP000650424">
    <property type="component" value="Unassembled WGS sequence"/>
</dbReference>
<dbReference type="EMBL" id="JACOGF010000001">
    <property type="protein sequence ID" value="MBC3916157.1"/>
    <property type="molecule type" value="Genomic_DNA"/>
</dbReference>
<feature type="compositionally biased region" description="Low complexity" evidence="4">
    <location>
        <begin position="70"/>
        <end position="90"/>
    </location>
</feature>
<dbReference type="Pfam" id="PF12945">
    <property type="entry name" value="PilZNR"/>
    <property type="match status" value="1"/>
</dbReference>
<keyword evidence="2" id="KW-0547">Nucleotide-binding</keyword>
<evidence type="ECO:0000313" key="7">
    <source>
        <dbReference type="EMBL" id="MBC3916157.1"/>
    </source>
</evidence>
<evidence type="ECO:0000256" key="2">
    <source>
        <dbReference type="ARBA" id="ARBA00022741"/>
    </source>
</evidence>
<name>A0ABR6ZJT1_9BURK</name>
<feature type="domain" description="PilZ" evidence="5">
    <location>
        <begin position="198"/>
        <end position="301"/>
    </location>
</feature>
<keyword evidence="7" id="KW-0969">Cilium</keyword>
<keyword evidence="1" id="KW-0973">c-di-GMP</keyword>
<dbReference type="Gene3D" id="2.30.110.10">
    <property type="entry name" value="Electron Transport, Fmn-binding Protein, Chain A"/>
    <property type="match status" value="1"/>
</dbReference>
<dbReference type="InterPro" id="IPR009926">
    <property type="entry name" value="T3SS_YcgR_PilZN"/>
</dbReference>
<keyword evidence="3" id="KW-0975">Bacterial flagellum</keyword>
<proteinExistence type="predicted"/>
<keyword evidence="7" id="KW-0966">Cell projection</keyword>
<dbReference type="RefSeq" id="WP_186945396.1">
    <property type="nucleotide sequence ID" value="NZ_JACOGF010000001.1"/>
</dbReference>
<accession>A0ABR6ZJT1</accession>
<organism evidence="7 8">
    <name type="scientific">Undibacterium hunanense</name>
    <dbReference type="NCBI Taxonomy" id="2762292"/>
    <lineage>
        <taxon>Bacteria</taxon>
        <taxon>Pseudomonadati</taxon>
        <taxon>Pseudomonadota</taxon>
        <taxon>Betaproteobacteria</taxon>
        <taxon>Burkholderiales</taxon>
        <taxon>Oxalobacteraceae</taxon>
        <taxon>Undibacterium</taxon>
    </lineage>
</organism>
<evidence type="ECO:0000256" key="1">
    <source>
        <dbReference type="ARBA" id="ARBA00022636"/>
    </source>
</evidence>